<dbReference type="Proteomes" id="UP000034264">
    <property type="component" value="Unassembled WGS sequence"/>
</dbReference>
<dbReference type="Gene3D" id="1.20.120.1910">
    <property type="entry name" value="Cysteine-tRNA ligase, C-terminal anti-codon recognition domain"/>
    <property type="match status" value="1"/>
</dbReference>
<name>A0A0G1M3I5_9BACT</name>
<accession>A0A0G1M3I5</accession>
<organism evidence="1 2">
    <name type="scientific">Candidatus Amesbacteria bacterium GW2011_GWC2_45_19</name>
    <dbReference type="NCBI Taxonomy" id="1618366"/>
    <lineage>
        <taxon>Bacteria</taxon>
        <taxon>Candidatus Amesiibacteriota</taxon>
    </lineage>
</organism>
<evidence type="ECO:0000313" key="2">
    <source>
        <dbReference type="Proteomes" id="UP000034264"/>
    </source>
</evidence>
<protein>
    <submittedName>
        <fullName evidence="1">Uncharacterized protein</fullName>
    </submittedName>
</protein>
<reference evidence="1 2" key="1">
    <citation type="journal article" date="2015" name="Nature">
        <title>rRNA introns, odd ribosomes, and small enigmatic genomes across a large radiation of phyla.</title>
        <authorList>
            <person name="Brown C.T."/>
            <person name="Hug L.A."/>
            <person name="Thomas B.C."/>
            <person name="Sharon I."/>
            <person name="Castelle C.J."/>
            <person name="Singh A."/>
            <person name="Wilkins M.J."/>
            <person name="Williams K.H."/>
            <person name="Banfield J.F."/>
        </authorList>
    </citation>
    <scope>NUCLEOTIDE SEQUENCE [LARGE SCALE GENOMIC DNA]</scope>
</reference>
<dbReference type="EMBL" id="LCKS01000010">
    <property type="protein sequence ID" value="KKU02622.1"/>
    <property type="molecule type" value="Genomic_DNA"/>
</dbReference>
<sequence>MGLGLANTQEGIKVPEEVTKLVGERESLRKAGKFVEGDKVRMQIEAIKSFSSHS</sequence>
<comment type="caution">
    <text evidence="1">The sequence shown here is derived from an EMBL/GenBank/DDBJ whole genome shotgun (WGS) entry which is preliminary data.</text>
</comment>
<dbReference type="AlphaFoldDB" id="A0A0G1M3I5"/>
<gene>
    <name evidence="1" type="ORF">UX05_C0010G0014</name>
</gene>
<proteinExistence type="predicted"/>
<evidence type="ECO:0000313" key="1">
    <source>
        <dbReference type="EMBL" id="KKU02622.1"/>
    </source>
</evidence>